<dbReference type="CDD" id="cd14014">
    <property type="entry name" value="STKc_PknB_like"/>
    <property type="match status" value="1"/>
</dbReference>
<sequence>MRNMDIYDNLLESVHNEYDTIRLIKKSERGEVSLVRHRDSGTRYIFRHFYGSSEVYQLLLTISCPYLPQIMEVGERDGRTVLLEEYVQGDTLRDILECGLLTAAEARQITRQLCSALWVLHSMGVVHRDVKPDNVIVRGKEAVLIDFDASRIYKSAIQEDTQILGTTGFAAPEQYGLSQSDGRADIYALGVLLNIMVTGEHPSRKLAGGRIGRIVQRCTMVSPEKRYKNILHLMEVL</sequence>
<feature type="domain" description="Protein kinase" evidence="3">
    <location>
        <begin position="18"/>
        <end position="237"/>
    </location>
</feature>
<evidence type="ECO:0000313" key="4">
    <source>
        <dbReference type="EMBL" id="MTD60902.1"/>
    </source>
</evidence>
<dbReference type="GO" id="GO:0005524">
    <property type="term" value="F:ATP binding"/>
    <property type="evidence" value="ECO:0007669"/>
    <property type="project" value="UniProtKB-KW"/>
</dbReference>
<evidence type="ECO:0000256" key="1">
    <source>
        <dbReference type="ARBA" id="ARBA00022741"/>
    </source>
</evidence>
<dbReference type="Proteomes" id="UP000437824">
    <property type="component" value="Unassembled WGS sequence"/>
</dbReference>
<evidence type="ECO:0000256" key="2">
    <source>
        <dbReference type="ARBA" id="ARBA00022840"/>
    </source>
</evidence>
<evidence type="ECO:0000313" key="5">
    <source>
        <dbReference type="Proteomes" id="UP000437824"/>
    </source>
</evidence>
<dbReference type="GO" id="GO:0005737">
    <property type="term" value="C:cytoplasm"/>
    <property type="evidence" value="ECO:0007669"/>
    <property type="project" value="TreeGrafter"/>
</dbReference>
<dbReference type="SMART" id="SM00220">
    <property type="entry name" value="S_TKc"/>
    <property type="match status" value="1"/>
</dbReference>
<organism evidence="4 5">
    <name type="scientific">Blautia luti DSM 14534 = JCM 17040</name>
    <dbReference type="NCBI Taxonomy" id="649762"/>
    <lineage>
        <taxon>Bacteria</taxon>
        <taxon>Bacillati</taxon>
        <taxon>Bacillota</taxon>
        <taxon>Clostridia</taxon>
        <taxon>Lachnospirales</taxon>
        <taxon>Lachnospiraceae</taxon>
        <taxon>Blautia</taxon>
    </lineage>
</organism>
<dbReference type="AlphaFoldDB" id="A0A844GIB9"/>
<dbReference type="PROSITE" id="PS50011">
    <property type="entry name" value="PROTEIN_KINASE_DOM"/>
    <property type="match status" value="1"/>
</dbReference>
<dbReference type="PANTHER" id="PTHR24346">
    <property type="entry name" value="MAP/MICROTUBULE AFFINITY-REGULATING KINASE"/>
    <property type="match status" value="1"/>
</dbReference>
<dbReference type="InterPro" id="IPR011009">
    <property type="entry name" value="Kinase-like_dom_sf"/>
</dbReference>
<keyword evidence="4" id="KW-0418">Kinase</keyword>
<dbReference type="GO" id="GO:0004674">
    <property type="term" value="F:protein serine/threonine kinase activity"/>
    <property type="evidence" value="ECO:0007669"/>
    <property type="project" value="TreeGrafter"/>
</dbReference>
<keyword evidence="2" id="KW-0067">ATP-binding</keyword>
<dbReference type="GO" id="GO:0035556">
    <property type="term" value="P:intracellular signal transduction"/>
    <property type="evidence" value="ECO:0007669"/>
    <property type="project" value="TreeGrafter"/>
</dbReference>
<keyword evidence="4" id="KW-0808">Transferase</keyword>
<keyword evidence="1" id="KW-0547">Nucleotide-binding</keyword>
<proteinExistence type="predicted"/>
<dbReference type="PROSITE" id="PS00108">
    <property type="entry name" value="PROTEIN_KINASE_ST"/>
    <property type="match status" value="1"/>
</dbReference>
<protein>
    <submittedName>
        <fullName evidence="4">Protein kinase</fullName>
    </submittedName>
</protein>
<accession>A0A844GIB9</accession>
<comment type="caution">
    <text evidence="4">The sequence shown here is derived from an EMBL/GenBank/DDBJ whole genome shotgun (WGS) entry which is preliminary data.</text>
</comment>
<dbReference type="InterPro" id="IPR008271">
    <property type="entry name" value="Ser/Thr_kinase_AS"/>
</dbReference>
<gene>
    <name evidence="4" type="ORF">GKZ57_06360</name>
</gene>
<dbReference type="EMBL" id="WMBC01000004">
    <property type="protein sequence ID" value="MTD60902.1"/>
    <property type="molecule type" value="Genomic_DNA"/>
</dbReference>
<evidence type="ECO:0000259" key="3">
    <source>
        <dbReference type="PROSITE" id="PS50011"/>
    </source>
</evidence>
<dbReference type="Pfam" id="PF00069">
    <property type="entry name" value="Pkinase"/>
    <property type="match status" value="1"/>
</dbReference>
<name>A0A844GIB9_9FIRM</name>
<dbReference type="InterPro" id="IPR000719">
    <property type="entry name" value="Prot_kinase_dom"/>
</dbReference>
<dbReference type="PANTHER" id="PTHR24346:SF30">
    <property type="entry name" value="MATERNAL EMBRYONIC LEUCINE ZIPPER KINASE"/>
    <property type="match status" value="1"/>
</dbReference>
<reference evidence="4 5" key="1">
    <citation type="submission" date="2019-11" db="EMBL/GenBank/DDBJ databases">
        <title>Draft genome sequence of Blautia luti DSM 14534T, isolated from human stool.</title>
        <authorList>
            <person name="Ortiz R."/>
            <person name="Melis-Arcos F."/>
            <person name="Covarrubias P."/>
            <person name="Cardenas J.P."/>
            <person name="Perez-Donoso J."/>
            <person name="Almonacid D."/>
        </authorList>
    </citation>
    <scope>NUCLEOTIDE SEQUENCE [LARGE SCALE GENOMIC DNA]</scope>
    <source>
        <strain evidence="4 5">DSM 14534</strain>
    </source>
</reference>
<dbReference type="Gene3D" id="1.10.510.10">
    <property type="entry name" value="Transferase(Phosphotransferase) domain 1"/>
    <property type="match status" value="1"/>
</dbReference>
<dbReference type="SUPFAM" id="SSF56112">
    <property type="entry name" value="Protein kinase-like (PK-like)"/>
    <property type="match status" value="1"/>
</dbReference>